<accession>A0LJQ9</accession>
<comment type="cofactor">
    <cofactor evidence="9">
        <name>Zn(2+)</name>
        <dbReference type="ChEBI" id="CHEBI:29105"/>
    </cofactor>
    <text evidence="9">Binds 1 zinc ion per subunit.</text>
</comment>
<comment type="catalytic activity">
    <reaction evidence="6 8">
        <text>Release of a C-terminal amino acid with broad specificity, except for -Pro.</text>
        <dbReference type="EC" id="3.4.17.19"/>
    </reaction>
</comment>
<dbReference type="Pfam" id="PF02074">
    <property type="entry name" value="Peptidase_M32"/>
    <property type="match status" value="1"/>
</dbReference>
<dbReference type="HOGENOM" id="CLU_032916_1_1_7"/>
<dbReference type="PROSITE" id="PS52034">
    <property type="entry name" value="PEPTIDASE_M32"/>
    <property type="match status" value="1"/>
</dbReference>
<dbReference type="SUPFAM" id="SSF55486">
    <property type="entry name" value="Metalloproteases ('zincins'), catalytic domain"/>
    <property type="match status" value="1"/>
</dbReference>
<evidence type="ECO:0000256" key="5">
    <source>
        <dbReference type="ARBA" id="ARBA00023049"/>
    </source>
</evidence>
<dbReference type="AlphaFoldDB" id="A0LJQ9"/>
<evidence type="ECO:0000256" key="4">
    <source>
        <dbReference type="ARBA" id="ARBA00022801"/>
    </source>
</evidence>
<dbReference type="RefSeq" id="WP_011698831.1">
    <property type="nucleotide sequence ID" value="NC_008554.1"/>
</dbReference>
<sequence length="528" mass="60592">MRPRKAYEWLLSHSREIACLESMRSLLIWDQRVCMPAGGHSHRAVQFGALAELLSARTTDPKIGEMLERVEESRLVEDRLCPEAVNVREWRRSFDRAVKVPRTLAVELARAAAEGELAWEVFRPRNDWKSFMPYLKRIVELKRNEASLLDSGNEFYDALLNDYEPGETAENIEPLFGVLKEALLRILHCIENSNVTPDRERFPRHYPEPAQEALAREAVRLTGYDFNCGRMDPAAHPFTATMGPGDVRITTRYDTSCFGMAFFSALHETGHGLYDQGLDSGHWGTPMGRAASMGIHESQALTWENWVGRSLGFWEFFYPRACRFFPHLAESSLESFHLMVNDVRRSLIRTEADEVTYNLHVMLRFELELALIRYAVEVRDLPELWEHKTREYLGLSVPDHSRGLMQDIHWAEGSIGYFPVYVLGNLYAAQLFARAEDELGDLDASFSRGEFAPFIDWLRSNVHLHGSRYRPRELLKAVTGEDLNPKYFIAYLVRKYGALYGFDMSSVRAARRPEKLCKTDSPAPACTK</sequence>
<evidence type="ECO:0000256" key="8">
    <source>
        <dbReference type="PIRNR" id="PIRNR006615"/>
    </source>
</evidence>
<dbReference type="EC" id="3.4.17.19" evidence="8"/>
<dbReference type="GO" id="GO:0006508">
    <property type="term" value="P:proteolysis"/>
    <property type="evidence" value="ECO:0007669"/>
    <property type="project" value="UniProtKB-UniRule"/>
</dbReference>
<dbReference type="OrthoDB" id="9772308at2"/>
<evidence type="ECO:0000256" key="10">
    <source>
        <dbReference type="PIRSR" id="PIRSR006615-2"/>
    </source>
</evidence>
<feature type="active site" description="Proton donor/acceptor" evidence="10">
    <location>
        <position position="268"/>
    </location>
</feature>
<dbReference type="InterPro" id="IPR001333">
    <property type="entry name" value="Peptidase_M32_Taq"/>
</dbReference>
<dbReference type="Proteomes" id="UP000001784">
    <property type="component" value="Chromosome"/>
</dbReference>
<dbReference type="eggNOG" id="COG2317">
    <property type="taxonomic scope" value="Bacteria"/>
</dbReference>
<dbReference type="STRING" id="335543.Sfum_1978"/>
<evidence type="ECO:0000256" key="6">
    <source>
        <dbReference type="ARBA" id="ARBA00052755"/>
    </source>
</evidence>
<keyword evidence="12" id="KW-1185">Reference proteome</keyword>
<dbReference type="GO" id="GO:0004181">
    <property type="term" value="F:metallocarboxypeptidase activity"/>
    <property type="evidence" value="ECO:0007669"/>
    <property type="project" value="UniProtKB-UniRule"/>
</dbReference>
<proteinExistence type="inferred from homology"/>
<evidence type="ECO:0000313" key="12">
    <source>
        <dbReference type="Proteomes" id="UP000001784"/>
    </source>
</evidence>
<comment type="similarity">
    <text evidence="7 8">Belongs to the peptidase M32 family.</text>
</comment>
<dbReference type="FunFam" id="1.10.1370.30:FF:000003">
    <property type="entry name" value="Thermostable carboxypeptidase 1"/>
    <property type="match status" value="1"/>
</dbReference>
<evidence type="ECO:0000256" key="7">
    <source>
        <dbReference type="ARBA" id="ARBA00061580"/>
    </source>
</evidence>
<keyword evidence="2 8" id="KW-0645">Protease</keyword>
<dbReference type="InParanoid" id="A0LJQ9"/>
<evidence type="ECO:0000256" key="9">
    <source>
        <dbReference type="PIRSR" id="PIRSR006615-1"/>
    </source>
</evidence>
<feature type="binding site" evidence="9">
    <location>
        <position position="271"/>
    </location>
    <ligand>
        <name>Zn(2+)</name>
        <dbReference type="ChEBI" id="CHEBI:29105"/>
        <note>catalytic</note>
    </ligand>
</feature>
<dbReference type="CDD" id="cd06460">
    <property type="entry name" value="M32_Taq"/>
    <property type="match status" value="1"/>
</dbReference>
<evidence type="ECO:0000256" key="2">
    <source>
        <dbReference type="ARBA" id="ARBA00022670"/>
    </source>
</evidence>
<dbReference type="PIRSF" id="PIRSF006615">
    <property type="entry name" value="Zn_crbxpep_Taq"/>
    <property type="match status" value="1"/>
</dbReference>
<dbReference type="EMBL" id="CP000478">
    <property type="protein sequence ID" value="ABK17661.1"/>
    <property type="molecule type" value="Genomic_DNA"/>
</dbReference>
<protein>
    <recommendedName>
        <fullName evidence="8">Metal-dependent carboxypeptidase</fullName>
        <ecNumber evidence="8">3.4.17.19</ecNumber>
    </recommendedName>
</protein>
<keyword evidence="5 8" id="KW-0482">Metalloprotease</keyword>
<dbReference type="MEROPS" id="M32.001"/>
<comment type="function">
    <text evidence="8">Broad specificity carboxypetidase that releases amino acids sequentially from the C-terminus, including neutral, aromatic, polar and basic residues.</text>
</comment>
<keyword evidence="4 8" id="KW-0378">Hydrolase</keyword>
<dbReference type="GO" id="GO:0008270">
    <property type="term" value="F:zinc ion binding"/>
    <property type="evidence" value="ECO:0007669"/>
    <property type="project" value="UniProtKB-ARBA"/>
</dbReference>
<dbReference type="KEGG" id="sfu:Sfum_1978"/>
<dbReference type="PANTHER" id="PTHR34217:SF1">
    <property type="entry name" value="CARBOXYPEPTIDASE 1"/>
    <property type="match status" value="1"/>
</dbReference>
<feature type="binding site" evidence="9">
    <location>
        <position position="267"/>
    </location>
    <ligand>
        <name>Zn(2+)</name>
        <dbReference type="ChEBI" id="CHEBI:29105"/>
        <note>catalytic</note>
    </ligand>
</feature>
<gene>
    <name evidence="11" type="ordered locus">Sfum_1978</name>
</gene>
<keyword evidence="1 8" id="KW-0121">Carboxypeptidase</keyword>
<evidence type="ECO:0000256" key="3">
    <source>
        <dbReference type="ARBA" id="ARBA00022723"/>
    </source>
</evidence>
<dbReference type="PRINTS" id="PR00998">
    <property type="entry name" value="CRBOXYPTASET"/>
</dbReference>
<dbReference type="PANTHER" id="PTHR34217">
    <property type="entry name" value="METAL-DEPENDENT CARBOXYPEPTIDASE"/>
    <property type="match status" value="1"/>
</dbReference>
<organism evidence="11 12">
    <name type="scientific">Syntrophobacter fumaroxidans (strain DSM 10017 / MPOB)</name>
    <dbReference type="NCBI Taxonomy" id="335543"/>
    <lineage>
        <taxon>Bacteria</taxon>
        <taxon>Pseudomonadati</taxon>
        <taxon>Thermodesulfobacteriota</taxon>
        <taxon>Syntrophobacteria</taxon>
        <taxon>Syntrophobacterales</taxon>
        <taxon>Syntrophobacteraceae</taxon>
        <taxon>Syntrophobacter</taxon>
    </lineage>
</organism>
<evidence type="ECO:0000256" key="1">
    <source>
        <dbReference type="ARBA" id="ARBA00022645"/>
    </source>
</evidence>
<keyword evidence="9" id="KW-0862">Zinc</keyword>
<dbReference type="Gene3D" id="1.10.1370.30">
    <property type="match status" value="1"/>
</dbReference>
<reference evidence="11 12" key="1">
    <citation type="submission" date="2006-10" db="EMBL/GenBank/DDBJ databases">
        <title>Complete sequence of Syntrophobacter fumaroxidans MPOB.</title>
        <authorList>
            <consortium name="US DOE Joint Genome Institute"/>
            <person name="Copeland A."/>
            <person name="Lucas S."/>
            <person name="Lapidus A."/>
            <person name="Barry K."/>
            <person name="Detter J.C."/>
            <person name="Glavina del Rio T."/>
            <person name="Hammon N."/>
            <person name="Israni S."/>
            <person name="Pitluck S."/>
            <person name="Goltsman E.G."/>
            <person name="Martinez M."/>
            <person name="Schmutz J."/>
            <person name="Larimer F."/>
            <person name="Land M."/>
            <person name="Hauser L."/>
            <person name="Kyrpides N."/>
            <person name="Kim E."/>
            <person name="Boone D.R."/>
            <person name="Brockman F."/>
            <person name="Culley D."/>
            <person name="Ferry J."/>
            <person name="Gunsalus R."/>
            <person name="McInerney M.J."/>
            <person name="Morrison M."/>
            <person name="Plugge C."/>
            <person name="Rohlin L."/>
            <person name="Scholten J."/>
            <person name="Sieber J."/>
            <person name="Stams A.J.M."/>
            <person name="Worm P."/>
            <person name="Henstra A.M."/>
            <person name="Richardson P."/>
        </authorList>
    </citation>
    <scope>NUCLEOTIDE SEQUENCE [LARGE SCALE GENOMIC DNA]</scope>
    <source>
        <strain evidence="12">DSM 10017 / MPOB</strain>
    </source>
</reference>
<keyword evidence="3 8" id="KW-0479">Metal-binding</keyword>
<evidence type="ECO:0000313" key="11">
    <source>
        <dbReference type="EMBL" id="ABK17661.1"/>
    </source>
</evidence>
<feature type="binding site" evidence="9">
    <location>
        <position position="297"/>
    </location>
    <ligand>
        <name>Zn(2+)</name>
        <dbReference type="ChEBI" id="CHEBI:29105"/>
        <note>catalytic</note>
    </ligand>
</feature>
<name>A0LJQ9_SYNFM</name>